<feature type="region of interest" description="Disordered" evidence="6">
    <location>
        <begin position="909"/>
        <end position="965"/>
    </location>
</feature>
<dbReference type="Gene3D" id="3.30.428.70">
    <property type="match status" value="1"/>
</dbReference>
<dbReference type="Pfam" id="PF09830">
    <property type="entry name" value="ATP_transf"/>
    <property type="match status" value="1"/>
</dbReference>
<feature type="compositionally biased region" description="Basic and acidic residues" evidence="6">
    <location>
        <begin position="2246"/>
        <end position="2259"/>
    </location>
</feature>
<name>A0A9P7B394_RHOMI</name>
<reference evidence="9 10" key="1">
    <citation type="submission" date="2020-11" db="EMBL/GenBank/DDBJ databases">
        <title>Kefir isolates.</title>
        <authorList>
            <person name="Marcisauskas S."/>
            <person name="Kim Y."/>
            <person name="Blasche S."/>
        </authorList>
    </citation>
    <scope>NUCLEOTIDE SEQUENCE [LARGE SCALE GENOMIC DNA]</scope>
    <source>
        <strain evidence="9 10">KR</strain>
    </source>
</reference>
<keyword evidence="10" id="KW-1185">Reference proteome</keyword>
<keyword evidence="5" id="KW-0539">Nucleus</keyword>
<dbReference type="PRINTS" id="PR01245">
    <property type="entry name" value="RAD1REC1"/>
</dbReference>
<feature type="compositionally biased region" description="Basic and acidic residues" evidence="6">
    <location>
        <begin position="2386"/>
        <end position="2398"/>
    </location>
</feature>
<comment type="subcellular location">
    <subcellularLocation>
        <location evidence="1">Nucleus</location>
    </subcellularLocation>
</comment>
<feature type="region of interest" description="Disordered" evidence="6">
    <location>
        <begin position="2374"/>
        <end position="2400"/>
    </location>
</feature>
<evidence type="ECO:0000259" key="8">
    <source>
        <dbReference type="Pfam" id="PF19327"/>
    </source>
</evidence>
<dbReference type="InterPro" id="IPR003021">
    <property type="entry name" value="Rad1_Rec1_Rad17"/>
</dbReference>
<dbReference type="PANTHER" id="PTHR10870">
    <property type="entry name" value="CELL CYCLE CHECKPOINT PROTEIN RAD1"/>
    <property type="match status" value="1"/>
</dbReference>
<dbReference type="InterPro" id="IPR019200">
    <property type="entry name" value="ATP_adenylylTrfase_C"/>
</dbReference>
<feature type="region of interest" description="Disordered" evidence="6">
    <location>
        <begin position="1033"/>
        <end position="1098"/>
    </location>
</feature>
<feature type="compositionally biased region" description="Acidic residues" evidence="6">
    <location>
        <begin position="271"/>
        <end position="282"/>
    </location>
</feature>
<dbReference type="GO" id="GO:0006281">
    <property type="term" value="P:DNA repair"/>
    <property type="evidence" value="ECO:0007669"/>
    <property type="project" value="UniProtKB-KW"/>
</dbReference>
<dbReference type="Pfam" id="PF02144">
    <property type="entry name" value="Rad1"/>
    <property type="match status" value="1"/>
</dbReference>
<feature type="region of interest" description="Disordered" evidence="6">
    <location>
        <begin position="192"/>
        <end position="220"/>
    </location>
</feature>
<dbReference type="SUPFAM" id="SSF54197">
    <property type="entry name" value="HIT-like"/>
    <property type="match status" value="1"/>
</dbReference>
<protein>
    <submittedName>
        <fullName evidence="9">Uncharacterized protein</fullName>
    </submittedName>
</protein>
<gene>
    <name evidence="9" type="ORF">C6P46_000398</name>
</gene>
<comment type="similarity">
    <text evidence="2">Belongs to the rad1 family.</text>
</comment>
<evidence type="ECO:0000256" key="5">
    <source>
        <dbReference type="ARBA" id="ARBA00023242"/>
    </source>
</evidence>
<dbReference type="InterPro" id="IPR043171">
    <property type="entry name" value="Ap4A_phos1/2-like"/>
</dbReference>
<evidence type="ECO:0000256" key="2">
    <source>
        <dbReference type="ARBA" id="ARBA00010991"/>
    </source>
</evidence>
<comment type="caution">
    <text evidence="9">The sequence shown here is derived from an EMBL/GenBank/DDBJ whole genome shotgun (WGS) entry which is preliminary data.</text>
</comment>
<feature type="region of interest" description="Disordered" evidence="6">
    <location>
        <begin position="564"/>
        <end position="625"/>
    </location>
</feature>
<feature type="compositionally biased region" description="Basic and acidic residues" evidence="6">
    <location>
        <begin position="1915"/>
        <end position="1941"/>
    </location>
</feature>
<feature type="compositionally biased region" description="Low complexity" evidence="6">
    <location>
        <begin position="489"/>
        <end position="511"/>
    </location>
</feature>
<feature type="compositionally biased region" description="Polar residues" evidence="6">
    <location>
        <begin position="1033"/>
        <end position="1045"/>
    </location>
</feature>
<evidence type="ECO:0000256" key="3">
    <source>
        <dbReference type="ARBA" id="ARBA00022763"/>
    </source>
</evidence>
<feature type="region of interest" description="Disordered" evidence="6">
    <location>
        <begin position="1915"/>
        <end position="1950"/>
    </location>
</feature>
<feature type="compositionally biased region" description="Basic and acidic residues" evidence="6">
    <location>
        <begin position="1793"/>
        <end position="1813"/>
    </location>
</feature>
<dbReference type="EMBL" id="PUHQ01000102">
    <property type="protein sequence ID" value="KAG0656159.1"/>
    <property type="molecule type" value="Genomic_DNA"/>
</dbReference>
<feature type="domain" description="ATP adenylyltransferase C-terminal" evidence="7">
    <location>
        <begin position="224"/>
        <end position="372"/>
    </location>
</feature>
<dbReference type="OrthoDB" id="337581at2759"/>
<feature type="compositionally biased region" description="Basic and acidic residues" evidence="6">
    <location>
        <begin position="566"/>
        <end position="577"/>
    </location>
</feature>
<feature type="region of interest" description="Disordered" evidence="6">
    <location>
        <begin position="468"/>
        <end position="547"/>
    </location>
</feature>
<feature type="region of interest" description="Disordered" evidence="6">
    <location>
        <begin position="2445"/>
        <end position="2465"/>
    </location>
</feature>
<evidence type="ECO:0000313" key="10">
    <source>
        <dbReference type="Proteomes" id="UP000777482"/>
    </source>
</evidence>
<evidence type="ECO:0000313" key="9">
    <source>
        <dbReference type="EMBL" id="KAG0656159.1"/>
    </source>
</evidence>
<dbReference type="InterPro" id="IPR045759">
    <property type="entry name" value="Ap4A_phos1/2_N"/>
</dbReference>
<feature type="compositionally biased region" description="Acidic residues" evidence="6">
    <location>
        <begin position="1074"/>
        <end position="1096"/>
    </location>
</feature>
<accession>A0A9P7B394</accession>
<proteinExistence type="inferred from homology"/>
<feature type="region of interest" description="Disordered" evidence="6">
    <location>
        <begin position="1785"/>
        <end position="1813"/>
    </location>
</feature>
<evidence type="ECO:0000256" key="6">
    <source>
        <dbReference type="SAM" id="MobiDB-lite"/>
    </source>
</evidence>
<feature type="domain" description="Ap4A phosphorylase 1/2 N-terminal" evidence="8">
    <location>
        <begin position="131"/>
        <end position="186"/>
    </location>
</feature>
<feature type="region of interest" description="Disordered" evidence="6">
    <location>
        <begin position="1275"/>
        <end position="1338"/>
    </location>
</feature>
<feature type="compositionally biased region" description="Acidic residues" evidence="6">
    <location>
        <begin position="1472"/>
        <end position="1484"/>
    </location>
</feature>
<dbReference type="Gene3D" id="3.70.10.10">
    <property type="match status" value="2"/>
</dbReference>
<feature type="region of interest" description="Disordered" evidence="6">
    <location>
        <begin position="2220"/>
        <end position="2276"/>
    </location>
</feature>
<evidence type="ECO:0000256" key="4">
    <source>
        <dbReference type="ARBA" id="ARBA00023204"/>
    </source>
</evidence>
<feature type="region of interest" description="Disordered" evidence="6">
    <location>
        <begin position="1466"/>
        <end position="1537"/>
    </location>
</feature>
<dbReference type="Proteomes" id="UP000777482">
    <property type="component" value="Unassembled WGS sequence"/>
</dbReference>
<dbReference type="PANTHER" id="PTHR10870:SF0">
    <property type="entry name" value="CELL CYCLE CHECKPOINT PROTEIN RAD1"/>
    <property type="match status" value="1"/>
</dbReference>
<feature type="compositionally biased region" description="Gly residues" evidence="6">
    <location>
        <begin position="909"/>
        <end position="928"/>
    </location>
</feature>
<keyword evidence="3" id="KW-0227">DNA damage</keyword>
<keyword evidence="4" id="KW-0234">DNA repair</keyword>
<dbReference type="GO" id="GO:0003877">
    <property type="term" value="F:ATP:ADP adenylyltransferase activity"/>
    <property type="evidence" value="ECO:0007669"/>
    <property type="project" value="InterPro"/>
</dbReference>
<dbReference type="InterPro" id="IPR036265">
    <property type="entry name" value="HIT-like_sf"/>
</dbReference>
<feature type="region of interest" description="Disordered" evidence="6">
    <location>
        <begin position="267"/>
        <end position="297"/>
    </location>
</feature>
<organism evidence="9 10">
    <name type="scientific">Rhodotorula mucilaginosa</name>
    <name type="common">Yeast</name>
    <name type="synonym">Rhodotorula rubra</name>
    <dbReference type="NCBI Taxonomy" id="5537"/>
    <lineage>
        <taxon>Eukaryota</taxon>
        <taxon>Fungi</taxon>
        <taxon>Dikarya</taxon>
        <taxon>Basidiomycota</taxon>
        <taxon>Pucciniomycotina</taxon>
        <taxon>Microbotryomycetes</taxon>
        <taxon>Sporidiobolales</taxon>
        <taxon>Sporidiobolaceae</taxon>
        <taxon>Rhodotorula</taxon>
    </lineage>
</organism>
<dbReference type="Pfam" id="PF19327">
    <property type="entry name" value="Ap4A_phos_N"/>
    <property type="match status" value="1"/>
</dbReference>
<dbReference type="GO" id="GO:0000077">
    <property type="term" value="P:DNA damage checkpoint signaling"/>
    <property type="evidence" value="ECO:0007669"/>
    <property type="project" value="InterPro"/>
</dbReference>
<feature type="compositionally biased region" description="Acidic residues" evidence="6">
    <location>
        <begin position="1505"/>
        <end position="1522"/>
    </location>
</feature>
<evidence type="ECO:0000256" key="1">
    <source>
        <dbReference type="ARBA" id="ARBA00004123"/>
    </source>
</evidence>
<evidence type="ECO:0000259" key="7">
    <source>
        <dbReference type="Pfam" id="PF09830"/>
    </source>
</evidence>
<feature type="compositionally biased region" description="Basic residues" evidence="6">
    <location>
        <begin position="1055"/>
        <end position="1067"/>
    </location>
</feature>
<dbReference type="GO" id="GO:0030896">
    <property type="term" value="C:checkpoint clamp complex"/>
    <property type="evidence" value="ECO:0007669"/>
    <property type="project" value="TreeGrafter"/>
</dbReference>
<feature type="region of interest" description="Disordered" evidence="6">
    <location>
        <begin position="411"/>
        <end position="450"/>
    </location>
</feature>
<sequence length="2610" mass="284379">MGSLNLSPPASDRDIPRLVADSFQDSIDKGYIHLYAATSDHPYRVTDDPPRFPQFGHVVHQLRDKPAVPPTTPDLSKRREKDVLQGPDYGKGEKILQLEQGGLTYSLVHNLHALFPEHMMAIPYFGDKGPFRPQTSDLLPQDLYLAWRVVNAYAHAGRETTMFFNGGPLAGASQPHLHMQFCPFQYGSPPGPEALARSLSSSDDERDADTANADQFTPAPRLPLPWTQFYLPLPRPATAHNGSPTSEELYNIYSRLLRTSREYIASIESSESSESDGGADDNENNRARVPPSGPKRDSYNLFLTSQHMHLVPRTDRLVALERDDHPRGDGGDDLLRISLNGLVYLGYWHVPSEEDWDLLVRKAGLGRVLQRAAYINEHCSYPRSDRPTLQRRPLTAPAPIRPLCASATTMTPAAVSKPHPLRRAVSHSETGPTIEDAAAEGEGGGSDDADDVAAAAEELREIVASLSLRQQQQQQRRPPDITLPKPAVRRSSPSSSSYLSRTLPRTPSRGGSRNGGVGVGVPLKRKASLGSGGTGTSLSAPESAPMQVDTAAAVVGDELESLCASTRDDHKGRRRDTPPWIGLDGKRYHHHLVSSRFASTTSPPSDRSRSDRASPASATVAIGNHVPDGCSSEGARLAWRIDVPVPVSWFEIRKPSATPTASDPRPCIASPANEPGAVAAGIEAGADFQGAARRERMRALEDDIRMAWPAFEPIAGSEHAMPPMQEQILVANMPDVRPLASILRSLSFRAVRCHDPILQREEWDLTGKPHYASPSPARRFFPHVGVTNPSCTVQQATLKIDEAGIRVTVEEGRSLQAHAYVAANAFSSYTFHLAADDPAAYVDAPRGHTDSPGSSPAAAVAVGEEAAEGLTSPYCQMSVSLSTILECLNIFGNAGAAASNTFKKEGGYDSDGGGDDAGGGGGGGGGSRWRGKRKRQGAADDDDEDGDGRYGKRGGKRETADEGKTTSLRLSYAGHGEPLVMLLEESGIVTRCEITTYEPEGLLDLAFNDEDKIQRLIIKSDWLHDALLEVPTSSEKLSISFSPSDANEDRYRRQERNRRRKREKRRQQAGPGGLDEDDDEGVVDEQEEEDDDDEEVPLFRLESVGPMGSTEMDYSDDKDVLEIFECEQALRNSCVPTVSYFRSEWDRYRGLASTDVSRCFRRAHSYKYSHILLTRHALSVSIKTSIRTDAHGLVSFQFMIPMSTRGPKASMREGKIGASRSMRTHQVSPVLPDLVEVELVRELGLAMRKCTDRHLVPPRSPEKPLSLDFHLTLPPPLSAGGRQGTMPVHATPVSADDAVPPAQGPSAGGGGGGAPPRPTAPRLRAVPSTRPGVADVPISPKDQERFYQVHDALLALGARAMTGADDFERDLKRDQDELELQDHGKMQTGGDGRNGSQQQVDIAVEALRSLPTSQASSQSHTSEADVARMLLGAGAAPSVTEKPLPPSKAGQPAFHLYGLDEEDDSAQLYGDGAEDPEDQIENPDDPSPPPLPMASAGRDGKEVQDEGPPDDDETEEEDDDEKSEPVSAGESRSASQETITHLAAANKPTARIKMRVPTVGSKLATTRERIKSVTAPVEPNEIQKFLDFWQTHVSKINPPHVWYRQHTAPSSAATAPPPPVMYSCKLTLVMPNATKRTFETAASYSDQLAARMRAFLDARESGTLEAARKLREELGWQVEEQEAAEEREKVRSLKGGERPWETLRAEQEKWMAPPISVRLDKDELNAVYGCTLTVQSSVNSPPLTFAVPIAFSTQREARAAAARLALEADIPEQFQRAFNDSIKRDRHGYIQSGEREEAREDDGERKGEDDEARRDAVDTLYEHVNAAFGSRKQWVSWTYEHANQDTDKPTRGPPSLGATLTIKIPITEKHPNAPPPFVVSTEKRYRTKYHARLACATTAFSNDLLSVLEPYRKEREEAKREKVERKAKQAEERRKEREAGKSGETPQAGTVKYEDLETLQNPATYLNICAQQWTGNGSPLKFEYTTRSIEDSNIKLYGCTLTVFVNISLSRTYEVPPSPEYKNRAAAKEAAIRLALKERVLDLLTPAGFDPSAPPLTAAAASRLARAAMGREPMDVDPPGGSSGASAGAAIAAGPVDASAARSPQAKDAVSRLDEFVQDWVGPGCLPQYDIFRDERTGLYGGSLCIPFASGTAHEDFEDPSSKLVPNWSRTMNFDATSVSRTQAQQHFAQSALNDDIVQFMQEHVPRRSEAAPPLEACECGAHVGSSTTPHKHERPESDAEGEEDAFGRYEDATRDLGSLEHSSPPPKKRAKLDLTAQGESLVGKEGGSVERLRLGCRAILGTEVEVGPRYKTDNHDDAFGASVTIPLDPSSSDWRIFGVTPVHTTRELACEAAASSALDAGILELIESRVRPKARPAPPIGLSTEDNKSRGDSKSVDKPGIALATQVPKHGEELAAARRAMYGGFGAATQYQLREIERKLEAELEAEKERDEARREEERKADELKRMGNPLLPDVFATAKTLLSLEKANSTPTTTTTSTATTTTQQTSHVAALRAYCEQHHLAFPQFHTVPLSAEPSSSSSSSASPAGGQIIPRSRIWLILRGLKFEVPRVRASVAEERLAEKVVAHLRKLDDEAAATAAATTATAKEA</sequence>